<comment type="subcellular location">
    <subcellularLocation>
        <location evidence="1">Membrane</location>
        <topology evidence="1">Multi-pass membrane protein</topology>
    </subcellularLocation>
</comment>
<evidence type="ECO:0000256" key="3">
    <source>
        <dbReference type="ARBA" id="ARBA00022989"/>
    </source>
</evidence>
<dbReference type="EMBL" id="MPUH01000036">
    <property type="protein sequence ID" value="OMJ93837.1"/>
    <property type="molecule type" value="Genomic_DNA"/>
</dbReference>
<keyword evidence="2" id="KW-0812">Transmembrane</keyword>
<name>A0A1R2CXV2_9CILI</name>
<reference evidence="5 6" key="1">
    <citation type="submission" date="2016-11" db="EMBL/GenBank/DDBJ databases">
        <title>The macronuclear genome of Stentor coeruleus: a giant cell with tiny introns.</title>
        <authorList>
            <person name="Slabodnick M."/>
            <person name="Ruby J.G."/>
            <person name="Reiff S.B."/>
            <person name="Swart E.C."/>
            <person name="Gosai S."/>
            <person name="Prabakaran S."/>
            <person name="Witkowska E."/>
            <person name="Larue G.E."/>
            <person name="Fisher S."/>
            <person name="Freeman R.M."/>
            <person name="Gunawardena J."/>
            <person name="Chu W."/>
            <person name="Stover N.A."/>
            <person name="Gregory B.D."/>
            <person name="Nowacki M."/>
            <person name="Derisi J."/>
            <person name="Roy S.W."/>
            <person name="Marshall W.F."/>
            <person name="Sood P."/>
        </authorList>
    </citation>
    <scope>NUCLEOTIDE SEQUENCE [LARGE SCALE GENOMIC DNA]</scope>
    <source>
        <strain evidence="5">WM001</strain>
    </source>
</reference>
<organism evidence="5 6">
    <name type="scientific">Stentor coeruleus</name>
    <dbReference type="NCBI Taxonomy" id="5963"/>
    <lineage>
        <taxon>Eukaryota</taxon>
        <taxon>Sar</taxon>
        <taxon>Alveolata</taxon>
        <taxon>Ciliophora</taxon>
        <taxon>Postciliodesmatophora</taxon>
        <taxon>Heterotrichea</taxon>
        <taxon>Heterotrichida</taxon>
        <taxon>Stentoridae</taxon>
        <taxon>Stentor</taxon>
    </lineage>
</organism>
<evidence type="ECO:0000313" key="5">
    <source>
        <dbReference type="EMBL" id="OMJ93837.1"/>
    </source>
</evidence>
<keyword evidence="4" id="KW-0472">Membrane</keyword>
<dbReference type="Proteomes" id="UP000187209">
    <property type="component" value="Unassembled WGS sequence"/>
</dbReference>
<keyword evidence="6" id="KW-1185">Reference proteome</keyword>
<proteinExistence type="predicted"/>
<protein>
    <submittedName>
        <fullName evidence="5">Uncharacterized protein</fullName>
    </submittedName>
</protein>
<evidence type="ECO:0000313" key="6">
    <source>
        <dbReference type="Proteomes" id="UP000187209"/>
    </source>
</evidence>
<evidence type="ECO:0000256" key="4">
    <source>
        <dbReference type="ARBA" id="ARBA00023136"/>
    </source>
</evidence>
<dbReference type="Pfam" id="PF05277">
    <property type="entry name" value="DUF726"/>
    <property type="match status" value="1"/>
</dbReference>
<dbReference type="OrthoDB" id="313487at2759"/>
<comment type="caution">
    <text evidence="5">The sequence shown here is derived from an EMBL/GenBank/DDBJ whole genome shotgun (WGS) entry which is preliminary data.</text>
</comment>
<dbReference type="GO" id="GO:0016020">
    <property type="term" value="C:membrane"/>
    <property type="evidence" value="ECO:0007669"/>
    <property type="project" value="UniProtKB-SubCell"/>
</dbReference>
<dbReference type="PANTHER" id="PTHR17920">
    <property type="entry name" value="TRANSMEMBRANE AND COILED-COIL DOMAIN-CONTAINING PROTEIN 4 TMCO4"/>
    <property type="match status" value="1"/>
</dbReference>
<dbReference type="InterPro" id="IPR007941">
    <property type="entry name" value="DUF726"/>
</dbReference>
<dbReference type="AlphaFoldDB" id="A0A1R2CXV2"/>
<keyword evidence="3" id="KW-1133">Transmembrane helix</keyword>
<evidence type="ECO:0000256" key="2">
    <source>
        <dbReference type="ARBA" id="ARBA00022692"/>
    </source>
</evidence>
<accession>A0A1R2CXV2</accession>
<gene>
    <name evidence="5" type="ORF">SteCoe_3164</name>
</gene>
<dbReference type="PANTHER" id="PTHR17920:SF3">
    <property type="entry name" value="TRANSMEMBRANE AND COILED-COIL DOMAIN-CONTAINING PROTEIN 4"/>
    <property type="match status" value="1"/>
</dbReference>
<sequence length="728" mass="84550">MFKSKDIEGIIDDIISETQIINFPVPKRDLEEYWNLAYCKSLSKKKIKKISERKLAYIRIRTYNYLEEANLNKLKESIELLIRKTVTTFTNKIASCENIDSMLYILNSDLESIENDYHCLFQNYSDYFEEIKTESSLSPNLSSIPKDLNQFLSQLIPEIKESISYHLIDSIKSFSNTITKYFLPDYEYLENLIYSNLYRTCNEQILILNEYKSNLKKNIESQIYAIYPYFPSSLFKYEFSLTSSSIANRWREQYDEFFINVENNFSNFLVSTIDRLLANEIKPFDYSYCNESSRMFLFEIIVSLMPEDIFITPDCPLHLYNKYLTNNLVDLVQIRLRQKEHLKSAVEGFLRFSDENSRFMTIISMVYIQSGLNYFPKTQRVESKYNALSRQWLRNVINEIFIKSQSDYKPKYTEWVLVLETEAHLLLRLETFIEKPLETIEYIIGGKAQMRLGIGQFANRVQQNSLGAMMFKLGGMIDEMLPSHINTFILNRIKKVLTLTTTITISGFLSEEDSEEINWQPLLKSPYQGETYSLKWDSSSLKEIITSIVPEIGQAVWSAAKSEWYKLPVIAAGLIKANPFQATTKKAKITGKKLAEVISKDKIFQGKCVTLIAFSLGTKIVYSCLKELAKTKIKVQDVILMGGAAENKISKWTPLVRAVSGRFINVYCKEDGILNKLYKMSTLKTPIGASPIQVPEIENWNISDLVQSHLEYRHKIDIILDRIEYNTK</sequence>
<evidence type="ECO:0000256" key="1">
    <source>
        <dbReference type="ARBA" id="ARBA00004141"/>
    </source>
</evidence>